<evidence type="ECO:0000256" key="3">
    <source>
        <dbReference type="ARBA" id="ARBA00022833"/>
    </source>
</evidence>
<organism evidence="6 7">
    <name type="scientific">Lentinula raphanica</name>
    <dbReference type="NCBI Taxonomy" id="153919"/>
    <lineage>
        <taxon>Eukaryota</taxon>
        <taxon>Fungi</taxon>
        <taxon>Dikarya</taxon>
        <taxon>Basidiomycota</taxon>
        <taxon>Agaricomycotina</taxon>
        <taxon>Agaricomycetes</taxon>
        <taxon>Agaricomycetidae</taxon>
        <taxon>Agaricales</taxon>
        <taxon>Marasmiineae</taxon>
        <taxon>Omphalotaceae</taxon>
        <taxon>Lentinula</taxon>
    </lineage>
</organism>
<dbReference type="InterPro" id="IPR049627">
    <property type="entry name" value="SLX8"/>
</dbReference>
<keyword evidence="1" id="KW-0479">Metal-binding</keyword>
<dbReference type="InterPro" id="IPR013087">
    <property type="entry name" value="Znf_C2H2_type"/>
</dbReference>
<evidence type="ECO:0000256" key="1">
    <source>
        <dbReference type="ARBA" id="ARBA00022723"/>
    </source>
</evidence>
<feature type="domain" description="RING-type" evidence="5">
    <location>
        <begin position="213"/>
        <end position="251"/>
    </location>
</feature>
<evidence type="ECO:0000313" key="7">
    <source>
        <dbReference type="Proteomes" id="UP001163846"/>
    </source>
</evidence>
<dbReference type="SUPFAM" id="SSF57667">
    <property type="entry name" value="beta-beta-alpha zinc fingers"/>
    <property type="match status" value="1"/>
</dbReference>
<dbReference type="Pfam" id="PF12874">
    <property type="entry name" value="zf-met"/>
    <property type="match status" value="1"/>
</dbReference>
<sequence length="267" mass="30341">MASIATSASIAASTSTSTSTAAMAHSESKPSHTHTHTISLSLKGTGDEYQPLYCSLCDVYVYSKNLLRQHMETSSRHPRCDLCEKSFLNLNSLRRHYILSTRHNYCATCDTSYDTPLALKIHLEHATFHRDLRNESEDTLYVEERRSKGWENRVAKEIERRENVEEEFLVDAREERSRVEITKRILEMKQRMRGLQDSSTTLTLKPKMLKQTCAVCLDVKKTMSVTRCGHLFCSACIHHAFEQGQGCPTCRTLGIASHLRKVDLSVA</sequence>
<gene>
    <name evidence="6" type="ORF">F5878DRAFT_337250</name>
</gene>
<reference evidence="6" key="1">
    <citation type="submission" date="2022-08" db="EMBL/GenBank/DDBJ databases">
        <authorList>
            <consortium name="DOE Joint Genome Institute"/>
            <person name="Min B."/>
            <person name="Riley R."/>
            <person name="Sierra-Patev S."/>
            <person name="Naranjo-Ortiz M."/>
            <person name="Looney B."/>
            <person name="Konkel Z."/>
            <person name="Slot J.C."/>
            <person name="Sakamoto Y."/>
            <person name="Steenwyk J.L."/>
            <person name="Rokas A."/>
            <person name="Carro J."/>
            <person name="Camarero S."/>
            <person name="Ferreira P."/>
            <person name="Molpeceres G."/>
            <person name="Ruiz-Duenas F.J."/>
            <person name="Serrano A."/>
            <person name="Henrissat B."/>
            <person name="Drula E."/>
            <person name="Hughes K.W."/>
            <person name="Mata J.L."/>
            <person name="Ishikawa N.K."/>
            <person name="Vargas-Isla R."/>
            <person name="Ushijima S."/>
            <person name="Smith C.A."/>
            <person name="Ahrendt S."/>
            <person name="Andreopoulos W."/>
            <person name="He G."/>
            <person name="Labutti K."/>
            <person name="Lipzen A."/>
            <person name="Ng V."/>
            <person name="Sandor L."/>
            <person name="Barry K."/>
            <person name="Martinez A.T."/>
            <person name="Xiao Y."/>
            <person name="Gibbons J.G."/>
            <person name="Terashima K."/>
            <person name="Hibbett D.S."/>
            <person name="Grigoriev I.V."/>
        </authorList>
    </citation>
    <scope>NUCLEOTIDE SEQUENCE</scope>
    <source>
        <strain evidence="6">TFB9207</strain>
    </source>
</reference>
<dbReference type="GO" id="GO:0006511">
    <property type="term" value="P:ubiquitin-dependent protein catabolic process"/>
    <property type="evidence" value="ECO:0007669"/>
    <property type="project" value="TreeGrafter"/>
</dbReference>
<dbReference type="GO" id="GO:0032183">
    <property type="term" value="F:SUMO binding"/>
    <property type="evidence" value="ECO:0007669"/>
    <property type="project" value="TreeGrafter"/>
</dbReference>
<keyword evidence="2 4" id="KW-0863">Zinc-finger</keyword>
<dbReference type="GO" id="GO:0033768">
    <property type="term" value="C:SUMO-targeted ubiquitin ligase complex"/>
    <property type="evidence" value="ECO:0007669"/>
    <property type="project" value="TreeGrafter"/>
</dbReference>
<dbReference type="Gene3D" id="3.30.160.60">
    <property type="entry name" value="Classic Zinc Finger"/>
    <property type="match status" value="1"/>
</dbReference>
<dbReference type="SUPFAM" id="SSF57850">
    <property type="entry name" value="RING/U-box"/>
    <property type="match status" value="1"/>
</dbReference>
<dbReference type="Gene3D" id="3.30.40.10">
    <property type="entry name" value="Zinc/RING finger domain, C3HC4 (zinc finger)"/>
    <property type="match status" value="1"/>
</dbReference>
<evidence type="ECO:0000256" key="2">
    <source>
        <dbReference type="ARBA" id="ARBA00022771"/>
    </source>
</evidence>
<dbReference type="Pfam" id="PF13923">
    <property type="entry name" value="zf-C3HC4_2"/>
    <property type="match status" value="1"/>
</dbReference>
<dbReference type="PANTHER" id="PTHR47094:SF18">
    <property type="entry name" value="RING-TYPE DOMAIN-CONTAINING PROTEIN"/>
    <property type="match status" value="1"/>
</dbReference>
<evidence type="ECO:0000313" key="6">
    <source>
        <dbReference type="EMBL" id="KAJ3842993.1"/>
    </source>
</evidence>
<dbReference type="InterPro" id="IPR036236">
    <property type="entry name" value="Znf_C2H2_sf"/>
</dbReference>
<dbReference type="SMART" id="SM00355">
    <property type="entry name" value="ZnF_C2H2"/>
    <property type="match status" value="3"/>
</dbReference>
<dbReference type="SMART" id="SM00184">
    <property type="entry name" value="RING"/>
    <property type="match status" value="1"/>
</dbReference>
<dbReference type="GO" id="GO:0008270">
    <property type="term" value="F:zinc ion binding"/>
    <property type="evidence" value="ECO:0007669"/>
    <property type="project" value="UniProtKB-KW"/>
</dbReference>
<dbReference type="InterPro" id="IPR017907">
    <property type="entry name" value="Znf_RING_CS"/>
</dbReference>
<keyword evidence="3" id="KW-0862">Zinc</keyword>
<dbReference type="EMBL" id="MU805988">
    <property type="protein sequence ID" value="KAJ3842993.1"/>
    <property type="molecule type" value="Genomic_DNA"/>
</dbReference>
<protein>
    <recommendedName>
        <fullName evidence="5">RING-type domain-containing protein</fullName>
    </recommendedName>
</protein>
<dbReference type="PROSITE" id="PS00518">
    <property type="entry name" value="ZF_RING_1"/>
    <property type="match status" value="1"/>
</dbReference>
<dbReference type="GO" id="GO:0140082">
    <property type="term" value="F:SUMO-ubiquitin ligase activity"/>
    <property type="evidence" value="ECO:0007669"/>
    <property type="project" value="TreeGrafter"/>
</dbReference>
<comment type="caution">
    <text evidence="6">The sequence shown here is derived from an EMBL/GenBank/DDBJ whole genome shotgun (WGS) entry which is preliminary data.</text>
</comment>
<accession>A0AA38PHE6</accession>
<proteinExistence type="predicted"/>
<dbReference type="PROSITE" id="PS50089">
    <property type="entry name" value="ZF_RING_2"/>
    <property type="match status" value="1"/>
</dbReference>
<name>A0AA38PHE6_9AGAR</name>
<dbReference type="GO" id="GO:0061630">
    <property type="term" value="F:ubiquitin protein ligase activity"/>
    <property type="evidence" value="ECO:0007669"/>
    <property type="project" value="InterPro"/>
</dbReference>
<dbReference type="AlphaFoldDB" id="A0AA38PHE6"/>
<dbReference type="InterPro" id="IPR013083">
    <property type="entry name" value="Znf_RING/FYVE/PHD"/>
</dbReference>
<dbReference type="PANTHER" id="PTHR47094">
    <property type="entry name" value="ELFLESS, ISOFORM B"/>
    <property type="match status" value="1"/>
</dbReference>
<evidence type="ECO:0000256" key="4">
    <source>
        <dbReference type="PROSITE-ProRule" id="PRU00175"/>
    </source>
</evidence>
<dbReference type="InterPro" id="IPR001841">
    <property type="entry name" value="Znf_RING"/>
</dbReference>
<keyword evidence="7" id="KW-1185">Reference proteome</keyword>
<dbReference type="Proteomes" id="UP001163846">
    <property type="component" value="Unassembled WGS sequence"/>
</dbReference>
<evidence type="ECO:0000259" key="5">
    <source>
        <dbReference type="PROSITE" id="PS50089"/>
    </source>
</evidence>